<dbReference type="Proteomes" id="UP000599578">
    <property type="component" value="Unassembled WGS sequence"/>
</dbReference>
<dbReference type="Pfam" id="PF07238">
    <property type="entry name" value="PilZ"/>
    <property type="match status" value="1"/>
</dbReference>
<dbReference type="InterPro" id="IPR027021">
    <property type="entry name" value="C-di-GMP_BP_PA4608"/>
</dbReference>
<sequence>MDKPAERRRFTRIPFDAECEMRTAAGTGAILQLADISLHGALAESQAPLPLAAGETAELQIYLTSDILIRMPVTLAHTEPPRYGFLAGDMDLDSVSHLRRLVELNLGDETLLERELDQLVSGAC</sequence>
<dbReference type="InterPro" id="IPR009875">
    <property type="entry name" value="PilZ_domain"/>
</dbReference>
<evidence type="ECO:0000256" key="1">
    <source>
        <dbReference type="PIRNR" id="PIRNR028141"/>
    </source>
</evidence>
<proteinExistence type="predicted"/>
<keyword evidence="4" id="KW-1185">Reference proteome</keyword>
<organism evidence="3 4">
    <name type="scientific">Marinobacterium nitratireducens</name>
    <dbReference type="NCBI Taxonomy" id="518897"/>
    <lineage>
        <taxon>Bacteria</taxon>
        <taxon>Pseudomonadati</taxon>
        <taxon>Pseudomonadota</taxon>
        <taxon>Gammaproteobacteria</taxon>
        <taxon>Oceanospirillales</taxon>
        <taxon>Oceanospirillaceae</taxon>
        <taxon>Marinobacterium</taxon>
    </lineage>
</organism>
<dbReference type="GO" id="GO:0035438">
    <property type="term" value="F:cyclic-di-GMP binding"/>
    <property type="evidence" value="ECO:0007669"/>
    <property type="project" value="InterPro"/>
</dbReference>
<feature type="domain" description="PilZ" evidence="2">
    <location>
        <begin position="6"/>
        <end position="103"/>
    </location>
</feature>
<comment type="caution">
    <text evidence="3">The sequence shown here is derived from an EMBL/GenBank/DDBJ whole genome shotgun (WGS) entry which is preliminary data.</text>
</comment>
<name>A0A917Z9D8_9GAMM</name>
<accession>A0A917Z9D8</accession>
<dbReference type="AlphaFoldDB" id="A0A917Z9D8"/>
<protein>
    <recommendedName>
        <fullName evidence="1">Cyclic diguanosine monophosphate-binding protein</fullName>
        <shortName evidence="1">c-di-GMP-binding protein</shortName>
    </recommendedName>
    <alternativeName>
        <fullName evidence="1">Pilz domain-containing protein</fullName>
    </alternativeName>
</protein>
<comment type="subunit">
    <text evidence="1">Monomer in both c-di-GMP-bound and free forms.</text>
</comment>
<keyword evidence="1" id="KW-0973">c-di-GMP</keyword>
<evidence type="ECO:0000313" key="3">
    <source>
        <dbReference type="EMBL" id="GGO78362.1"/>
    </source>
</evidence>
<gene>
    <name evidence="3" type="ORF">GCM10011348_10100</name>
</gene>
<keyword evidence="1" id="KW-0547">Nucleotide-binding</keyword>
<evidence type="ECO:0000259" key="2">
    <source>
        <dbReference type="Pfam" id="PF07238"/>
    </source>
</evidence>
<evidence type="ECO:0000313" key="4">
    <source>
        <dbReference type="Proteomes" id="UP000599578"/>
    </source>
</evidence>
<dbReference type="SUPFAM" id="SSF141371">
    <property type="entry name" value="PilZ domain-like"/>
    <property type="match status" value="1"/>
</dbReference>
<comment type="function">
    <text evidence="1">Binds the second messenger bis-(3'-5') cyclic dimeric guanosine monophosphate (c-di-GMP). Can bind two c-di-GMP molecules per monomer. May play a role in bacterial second-messenger regulated processes. Binding to c-di-GMP induces a conformational change of the C- and N-termini resulting in the exposure of a highly negative surface on one side of the protein to a possible effector protein.</text>
</comment>
<dbReference type="Gene3D" id="2.40.10.220">
    <property type="entry name" value="predicted glycosyltransferase like domains"/>
    <property type="match status" value="1"/>
</dbReference>
<reference evidence="3 4" key="1">
    <citation type="journal article" date="2014" name="Int. J. Syst. Evol. Microbiol.">
        <title>Complete genome sequence of Corynebacterium casei LMG S-19264T (=DSM 44701T), isolated from a smear-ripened cheese.</title>
        <authorList>
            <consortium name="US DOE Joint Genome Institute (JGI-PGF)"/>
            <person name="Walter F."/>
            <person name="Albersmeier A."/>
            <person name="Kalinowski J."/>
            <person name="Ruckert C."/>
        </authorList>
    </citation>
    <scope>NUCLEOTIDE SEQUENCE [LARGE SCALE GENOMIC DNA]</scope>
    <source>
        <strain evidence="3 4">CGMCC 1.7286</strain>
    </source>
</reference>
<dbReference type="PIRSF" id="PIRSF028141">
    <property type="entry name" value="C-di-GMP_BP_PA4608"/>
    <property type="match status" value="1"/>
</dbReference>
<dbReference type="EMBL" id="BMLT01000002">
    <property type="protein sequence ID" value="GGO78362.1"/>
    <property type="molecule type" value="Genomic_DNA"/>
</dbReference>
<dbReference type="RefSeq" id="WP_188858991.1">
    <property type="nucleotide sequence ID" value="NZ_BMLT01000002.1"/>
</dbReference>